<reference evidence="1" key="1">
    <citation type="submission" date="2020-08" db="EMBL/GenBank/DDBJ databases">
        <authorList>
            <person name="Cejkova D."/>
            <person name="Kubasova T."/>
            <person name="Jahodarova E."/>
            <person name="Rychlik I."/>
        </authorList>
    </citation>
    <scope>NUCLEOTIDE SEQUENCE</scope>
    <source>
        <strain evidence="1">An836</strain>
    </source>
</reference>
<evidence type="ECO:0000313" key="2">
    <source>
        <dbReference type="Proteomes" id="UP000718821"/>
    </source>
</evidence>
<gene>
    <name evidence="1" type="ORF">H7U32_04105</name>
</gene>
<sequence>MSSGSNEALRIAAELIALQKDIVGLQNRVSDVIGNTATLKDIQIVQRLRAASDELGLTACLLQQIRI</sequence>
<dbReference type="AlphaFoldDB" id="A0A939B9H3"/>
<name>A0A939B9H3_9BIFI</name>
<dbReference type="EMBL" id="JACLYU010000004">
    <property type="protein sequence ID" value="MBM6699514.1"/>
    <property type="molecule type" value="Genomic_DNA"/>
</dbReference>
<dbReference type="RefSeq" id="WP_204468323.1">
    <property type="nucleotide sequence ID" value="NZ_JACLYU010000004.1"/>
</dbReference>
<evidence type="ECO:0000313" key="1">
    <source>
        <dbReference type="EMBL" id="MBM6699514.1"/>
    </source>
</evidence>
<keyword evidence="2" id="KW-1185">Reference proteome</keyword>
<accession>A0A939B9H3</accession>
<reference evidence="1" key="2">
    <citation type="journal article" date="2021" name="Sci. Rep.">
        <title>The distribution of antibiotic resistance genes in chicken gut microbiota commensals.</title>
        <authorList>
            <person name="Juricova H."/>
            <person name="Matiasovicova J."/>
            <person name="Kubasova T."/>
            <person name="Cejkova D."/>
            <person name="Rychlik I."/>
        </authorList>
    </citation>
    <scope>NUCLEOTIDE SEQUENCE</scope>
    <source>
        <strain evidence="1">An836</strain>
    </source>
</reference>
<comment type="caution">
    <text evidence="1">The sequence shown here is derived from an EMBL/GenBank/DDBJ whole genome shotgun (WGS) entry which is preliminary data.</text>
</comment>
<organism evidence="1 2">
    <name type="scientific">Bifidobacterium pullorum subsp. saeculare</name>
    <dbReference type="NCBI Taxonomy" id="78257"/>
    <lineage>
        <taxon>Bacteria</taxon>
        <taxon>Bacillati</taxon>
        <taxon>Actinomycetota</taxon>
        <taxon>Actinomycetes</taxon>
        <taxon>Bifidobacteriales</taxon>
        <taxon>Bifidobacteriaceae</taxon>
        <taxon>Bifidobacterium</taxon>
    </lineage>
</organism>
<protein>
    <submittedName>
        <fullName evidence="1">Uncharacterized protein</fullName>
    </submittedName>
</protein>
<proteinExistence type="predicted"/>
<dbReference type="Proteomes" id="UP000718821">
    <property type="component" value="Unassembled WGS sequence"/>
</dbReference>